<feature type="compositionally biased region" description="Low complexity" evidence="1">
    <location>
        <begin position="1"/>
        <end position="21"/>
    </location>
</feature>
<organism evidence="2 3">
    <name type="scientific">Podospora didyma</name>
    <dbReference type="NCBI Taxonomy" id="330526"/>
    <lineage>
        <taxon>Eukaryota</taxon>
        <taxon>Fungi</taxon>
        <taxon>Dikarya</taxon>
        <taxon>Ascomycota</taxon>
        <taxon>Pezizomycotina</taxon>
        <taxon>Sordariomycetes</taxon>
        <taxon>Sordariomycetidae</taxon>
        <taxon>Sordariales</taxon>
        <taxon>Podosporaceae</taxon>
        <taxon>Podospora</taxon>
    </lineage>
</organism>
<reference evidence="2" key="1">
    <citation type="journal article" date="2023" name="Mol. Phylogenet. Evol.">
        <title>Genome-scale phylogeny and comparative genomics of the fungal order Sordariales.</title>
        <authorList>
            <person name="Hensen N."/>
            <person name="Bonometti L."/>
            <person name="Westerberg I."/>
            <person name="Brannstrom I.O."/>
            <person name="Guillou S."/>
            <person name="Cros-Aarteil S."/>
            <person name="Calhoun S."/>
            <person name="Haridas S."/>
            <person name="Kuo A."/>
            <person name="Mondo S."/>
            <person name="Pangilinan J."/>
            <person name="Riley R."/>
            <person name="LaButti K."/>
            <person name="Andreopoulos B."/>
            <person name="Lipzen A."/>
            <person name="Chen C."/>
            <person name="Yan M."/>
            <person name="Daum C."/>
            <person name="Ng V."/>
            <person name="Clum A."/>
            <person name="Steindorff A."/>
            <person name="Ohm R.A."/>
            <person name="Martin F."/>
            <person name="Silar P."/>
            <person name="Natvig D.O."/>
            <person name="Lalanne C."/>
            <person name="Gautier V."/>
            <person name="Ament-Velasquez S.L."/>
            <person name="Kruys A."/>
            <person name="Hutchinson M.I."/>
            <person name="Powell A.J."/>
            <person name="Barry K."/>
            <person name="Miller A.N."/>
            <person name="Grigoriev I.V."/>
            <person name="Debuchy R."/>
            <person name="Gladieux P."/>
            <person name="Hiltunen Thoren M."/>
            <person name="Johannesson H."/>
        </authorList>
    </citation>
    <scope>NUCLEOTIDE SEQUENCE</scope>
    <source>
        <strain evidence="2">CBS 232.78</strain>
    </source>
</reference>
<evidence type="ECO:0000256" key="1">
    <source>
        <dbReference type="SAM" id="MobiDB-lite"/>
    </source>
</evidence>
<dbReference type="Proteomes" id="UP001285441">
    <property type="component" value="Unassembled WGS sequence"/>
</dbReference>
<proteinExistence type="predicted"/>
<sequence>MDDTTVTKNGTTTRPASQSSATGGGASGGYWLLLVSETTTAIIAAALSKFPTDPPSPESQPQQQPSLMGSMLSLSSLGLSAPLGSASLTPHDGEATSKPVATVVHTTWSESYADSHEKDVKGAGPSQTRTRAAARGKVRPRKERKAAARVLPIRTVPMSSVPSAERVAMSLVFWTSGSSDQFAASSTIVTESGLSWQPPCVGNGLELGNAGWGKFFMDEESLKGVCLACAGKKHKEPDLVVAQGAV</sequence>
<gene>
    <name evidence="2" type="ORF">B0H63DRAFT_559974</name>
</gene>
<comment type="caution">
    <text evidence="2">The sequence shown here is derived from an EMBL/GenBank/DDBJ whole genome shotgun (WGS) entry which is preliminary data.</text>
</comment>
<protein>
    <submittedName>
        <fullName evidence="2">Uncharacterized protein</fullName>
    </submittedName>
</protein>
<dbReference type="EMBL" id="JAULSW010000004">
    <property type="protein sequence ID" value="KAK3385346.1"/>
    <property type="molecule type" value="Genomic_DNA"/>
</dbReference>
<accession>A0AAE0NPJ1</accession>
<reference evidence="2" key="2">
    <citation type="submission" date="2023-06" db="EMBL/GenBank/DDBJ databases">
        <authorList>
            <consortium name="Lawrence Berkeley National Laboratory"/>
            <person name="Haridas S."/>
            <person name="Hensen N."/>
            <person name="Bonometti L."/>
            <person name="Westerberg I."/>
            <person name="Brannstrom I.O."/>
            <person name="Guillou S."/>
            <person name="Cros-Aarteil S."/>
            <person name="Calhoun S."/>
            <person name="Kuo A."/>
            <person name="Mondo S."/>
            <person name="Pangilinan J."/>
            <person name="Riley R."/>
            <person name="LaButti K."/>
            <person name="Andreopoulos B."/>
            <person name="Lipzen A."/>
            <person name="Chen C."/>
            <person name="Yanf M."/>
            <person name="Daum C."/>
            <person name="Ng V."/>
            <person name="Clum A."/>
            <person name="Steindorff A."/>
            <person name="Ohm R."/>
            <person name="Martin F."/>
            <person name="Silar P."/>
            <person name="Natvig D."/>
            <person name="Lalanne C."/>
            <person name="Gautier V."/>
            <person name="Ament-velasquez S.L."/>
            <person name="Kruys A."/>
            <person name="Hutchinson M.I."/>
            <person name="Powell A.J."/>
            <person name="Barry K."/>
            <person name="Miller A.N."/>
            <person name="Grigoriev I.V."/>
            <person name="Debuchy R."/>
            <person name="Gladieux P."/>
            <person name="Thoren M.H."/>
            <person name="Johannesson H."/>
        </authorList>
    </citation>
    <scope>NUCLEOTIDE SEQUENCE</scope>
    <source>
        <strain evidence="2">CBS 232.78</strain>
    </source>
</reference>
<evidence type="ECO:0000313" key="2">
    <source>
        <dbReference type="EMBL" id="KAK3385346.1"/>
    </source>
</evidence>
<keyword evidence="3" id="KW-1185">Reference proteome</keyword>
<evidence type="ECO:0000313" key="3">
    <source>
        <dbReference type="Proteomes" id="UP001285441"/>
    </source>
</evidence>
<feature type="compositionally biased region" description="Basic residues" evidence="1">
    <location>
        <begin position="132"/>
        <end position="144"/>
    </location>
</feature>
<dbReference type="AlphaFoldDB" id="A0AAE0NPJ1"/>
<feature type="region of interest" description="Disordered" evidence="1">
    <location>
        <begin position="1"/>
        <end position="24"/>
    </location>
</feature>
<name>A0AAE0NPJ1_9PEZI</name>
<feature type="region of interest" description="Disordered" evidence="1">
    <location>
        <begin position="112"/>
        <end position="145"/>
    </location>
</feature>